<dbReference type="STRING" id="536979.SAMN04488055_1085"/>
<keyword evidence="1" id="KW-0812">Transmembrane</keyword>
<protein>
    <recommendedName>
        <fullName evidence="2">DUF4349 domain-containing protein</fullName>
    </recommendedName>
</protein>
<dbReference type="AlphaFoldDB" id="A0A1N6DU79"/>
<feature type="domain" description="DUF4349" evidence="2">
    <location>
        <begin position="45"/>
        <end position="271"/>
    </location>
</feature>
<accession>A0A1N6DU79</accession>
<dbReference type="OrthoDB" id="658163at2"/>
<evidence type="ECO:0000256" key="1">
    <source>
        <dbReference type="SAM" id="Phobius"/>
    </source>
</evidence>
<dbReference type="PROSITE" id="PS51257">
    <property type="entry name" value="PROKAR_LIPOPROTEIN"/>
    <property type="match status" value="1"/>
</dbReference>
<evidence type="ECO:0000313" key="4">
    <source>
        <dbReference type="Proteomes" id="UP000185003"/>
    </source>
</evidence>
<name>A0A1N6DU79_9BACT</name>
<reference evidence="3 4" key="1">
    <citation type="submission" date="2016-11" db="EMBL/GenBank/DDBJ databases">
        <authorList>
            <person name="Jaros S."/>
            <person name="Januszkiewicz K."/>
            <person name="Wedrychowicz H."/>
        </authorList>
    </citation>
    <scope>NUCLEOTIDE SEQUENCE [LARGE SCALE GENOMIC DNA]</scope>
    <source>
        <strain evidence="3 4">DSM 24787</strain>
    </source>
</reference>
<evidence type="ECO:0000259" key="2">
    <source>
        <dbReference type="Pfam" id="PF14257"/>
    </source>
</evidence>
<organism evidence="3 4">
    <name type="scientific">Chitinophaga niabensis</name>
    <dbReference type="NCBI Taxonomy" id="536979"/>
    <lineage>
        <taxon>Bacteria</taxon>
        <taxon>Pseudomonadati</taxon>
        <taxon>Bacteroidota</taxon>
        <taxon>Chitinophagia</taxon>
        <taxon>Chitinophagales</taxon>
        <taxon>Chitinophagaceae</taxon>
        <taxon>Chitinophaga</taxon>
    </lineage>
</organism>
<dbReference type="InterPro" id="IPR025645">
    <property type="entry name" value="DUF4349"/>
</dbReference>
<keyword evidence="1" id="KW-0472">Membrane</keyword>
<dbReference type="Proteomes" id="UP000185003">
    <property type="component" value="Unassembled WGS sequence"/>
</dbReference>
<dbReference type="EMBL" id="FSRA01000001">
    <property type="protein sequence ID" value="SIN74358.1"/>
    <property type="molecule type" value="Genomic_DNA"/>
</dbReference>
<keyword evidence="1" id="KW-1133">Transmembrane helix</keyword>
<dbReference type="RefSeq" id="WP_074238260.1">
    <property type="nucleotide sequence ID" value="NZ_FSRA01000001.1"/>
</dbReference>
<gene>
    <name evidence="3" type="ORF">SAMN04488055_1085</name>
</gene>
<feature type="transmembrane region" description="Helical" evidence="1">
    <location>
        <begin position="251"/>
        <end position="272"/>
    </location>
</feature>
<sequence>MRSSSIYWVAIPMLTLFACEQARYNEAKDEIAAAADTTNLLSPSRKRIKTADIHCRVQDVTAATIKLEKLVTSVDGIVVESVLRNDAQEQHEYSYSADSIKQVQLYTPVSTLTLRVPVAHLDSVFNIITAMAGYIDQRTLRDSDVTLQYLSNELKNDAAVQDERETTHTKKDSELEVRKYNEQKKTAFIEREIANMAIVEDVAYSTINVQLFQPQVADVQIVLNPASITRAGFGTETATAFRTGVNVTRSIFIFFFQLWPLWIIAILLWFGYKRLLFKRA</sequence>
<proteinExistence type="predicted"/>
<evidence type="ECO:0000313" key="3">
    <source>
        <dbReference type="EMBL" id="SIN74358.1"/>
    </source>
</evidence>
<dbReference type="Pfam" id="PF14257">
    <property type="entry name" value="DUF4349"/>
    <property type="match status" value="1"/>
</dbReference>
<keyword evidence="4" id="KW-1185">Reference proteome</keyword>